<accession>A0A8S3XHD5</accession>
<dbReference type="GO" id="GO:0005634">
    <property type="term" value="C:nucleus"/>
    <property type="evidence" value="ECO:0007669"/>
    <property type="project" value="UniProtKB-SubCell"/>
</dbReference>
<evidence type="ECO:0000256" key="5">
    <source>
        <dbReference type="ARBA" id="ARBA00023242"/>
    </source>
</evidence>
<evidence type="ECO:0000256" key="3">
    <source>
        <dbReference type="ARBA" id="ARBA00022771"/>
    </source>
</evidence>
<protein>
    <submittedName>
        <fullName evidence="6">(apollo) hypothetical protein</fullName>
    </submittedName>
</protein>
<comment type="caution">
    <text evidence="6">The sequence shown here is derived from an EMBL/GenBank/DDBJ whole genome shotgun (WGS) entry which is preliminary data.</text>
</comment>
<keyword evidence="4" id="KW-0862">Zinc</keyword>
<evidence type="ECO:0000313" key="7">
    <source>
        <dbReference type="Proteomes" id="UP000691718"/>
    </source>
</evidence>
<evidence type="ECO:0000256" key="1">
    <source>
        <dbReference type="ARBA" id="ARBA00004123"/>
    </source>
</evidence>
<keyword evidence="5" id="KW-0539">Nucleus</keyword>
<organism evidence="6 7">
    <name type="scientific">Parnassius apollo</name>
    <name type="common">Apollo butterfly</name>
    <name type="synonym">Papilio apollo</name>
    <dbReference type="NCBI Taxonomy" id="110799"/>
    <lineage>
        <taxon>Eukaryota</taxon>
        <taxon>Metazoa</taxon>
        <taxon>Ecdysozoa</taxon>
        <taxon>Arthropoda</taxon>
        <taxon>Hexapoda</taxon>
        <taxon>Insecta</taxon>
        <taxon>Pterygota</taxon>
        <taxon>Neoptera</taxon>
        <taxon>Endopterygota</taxon>
        <taxon>Lepidoptera</taxon>
        <taxon>Glossata</taxon>
        <taxon>Ditrysia</taxon>
        <taxon>Papilionoidea</taxon>
        <taxon>Papilionidae</taxon>
        <taxon>Parnassiinae</taxon>
        <taxon>Parnassini</taxon>
        <taxon>Parnassius</taxon>
        <taxon>Parnassius</taxon>
    </lineage>
</organism>
<reference evidence="6" key="1">
    <citation type="submission" date="2021-04" db="EMBL/GenBank/DDBJ databases">
        <authorList>
            <person name="Tunstrom K."/>
        </authorList>
    </citation>
    <scope>NUCLEOTIDE SEQUENCE</scope>
</reference>
<keyword evidence="7" id="KW-1185">Reference proteome</keyword>
<name>A0A8S3XHD5_PARAO</name>
<dbReference type="InterPro" id="IPR052035">
    <property type="entry name" value="ZnF_BED_domain_contain"/>
</dbReference>
<keyword evidence="3" id="KW-0863">Zinc-finger</keyword>
<dbReference type="GO" id="GO:0008270">
    <property type="term" value="F:zinc ion binding"/>
    <property type="evidence" value="ECO:0007669"/>
    <property type="project" value="UniProtKB-KW"/>
</dbReference>
<evidence type="ECO:0000313" key="6">
    <source>
        <dbReference type="EMBL" id="CAG5025999.1"/>
    </source>
</evidence>
<sequence>MIPSRDSVSRAGLDDVYESVLHNIKIHILTDNAFQLAITFRLWTDSYRRLNYITFTLHYLTDDFELKTFTLKTELMEGVKSGEKIQKAVNETKKEFAITDKKLCSVTDAGTNVKRALTLANIDHNLVIVDEIKKLQKF</sequence>
<dbReference type="PANTHER" id="PTHR46481">
    <property type="entry name" value="ZINC FINGER BED DOMAIN-CONTAINING PROTEIN 4"/>
    <property type="match status" value="1"/>
</dbReference>
<gene>
    <name evidence="6" type="ORF">PAPOLLO_LOCUS18504</name>
</gene>
<comment type="subcellular location">
    <subcellularLocation>
        <location evidence="1">Nucleus</location>
    </subcellularLocation>
</comment>
<evidence type="ECO:0000256" key="2">
    <source>
        <dbReference type="ARBA" id="ARBA00022723"/>
    </source>
</evidence>
<proteinExistence type="predicted"/>
<dbReference type="EMBL" id="CAJQZP010001173">
    <property type="protein sequence ID" value="CAG5025999.1"/>
    <property type="molecule type" value="Genomic_DNA"/>
</dbReference>
<dbReference type="Proteomes" id="UP000691718">
    <property type="component" value="Unassembled WGS sequence"/>
</dbReference>
<evidence type="ECO:0000256" key="4">
    <source>
        <dbReference type="ARBA" id="ARBA00022833"/>
    </source>
</evidence>
<dbReference type="PANTHER" id="PTHR46481:SF10">
    <property type="entry name" value="ZINC FINGER BED DOMAIN-CONTAINING PROTEIN 39"/>
    <property type="match status" value="1"/>
</dbReference>
<keyword evidence="2" id="KW-0479">Metal-binding</keyword>
<dbReference type="OrthoDB" id="7446551at2759"/>
<dbReference type="AlphaFoldDB" id="A0A8S3XHD5"/>